<dbReference type="InterPro" id="IPR018060">
    <property type="entry name" value="HTH_AraC"/>
</dbReference>
<evidence type="ECO:0000256" key="3">
    <source>
        <dbReference type="ARBA" id="ARBA00023125"/>
    </source>
</evidence>
<reference evidence="6 7" key="1">
    <citation type="submission" date="2020-04" db="EMBL/GenBank/DDBJ databases">
        <title>Draft genome of Leeia sp. IMCC25680.</title>
        <authorList>
            <person name="Song J."/>
            <person name="Cho J.-C."/>
        </authorList>
    </citation>
    <scope>NUCLEOTIDE SEQUENCE [LARGE SCALE GENOMIC DNA]</scope>
    <source>
        <strain evidence="6 7">IMCC25680</strain>
    </source>
</reference>
<gene>
    <name evidence="6" type="ORF">HF682_04230</name>
</gene>
<dbReference type="InterPro" id="IPR011051">
    <property type="entry name" value="RmlC_Cupin_sf"/>
</dbReference>
<dbReference type="Gene3D" id="1.10.10.60">
    <property type="entry name" value="Homeodomain-like"/>
    <property type="match status" value="1"/>
</dbReference>
<evidence type="ECO:0000256" key="4">
    <source>
        <dbReference type="ARBA" id="ARBA00023163"/>
    </source>
</evidence>
<proteinExistence type="predicted"/>
<dbReference type="InterPro" id="IPR014710">
    <property type="entry name" value="RmlC-like_jellyroll"/>
</dbReference>
<evidence type="ECO:0000313" key="7">
    <source>
        <dbReference type="Proteomes" id="UP000587991"/>
    </source>
</evidence>
<dbReference type="RefSeq" id="WP_168875980.1">
    <property type="nucleotide sequence ID" value="NZ_JABAIM010000001.1"/>
</dbReference>
<comment type="caution">
    <text evidence="6">The sequence shown here is derived from an EMBL/GenBank/DDBJ whole genome shotgun (WGS) entry which is preliminary data.</text>
</comment>
<dbReference type="FunFam" id="1.10.10.60:FF:000132">
    <property type="entry name" value="AraC family transcriptional regulator"/>
    <property type="match status" value="1"/>
</dbReference>
<keyword evidence="4" id="KW-0804">Transcription</keyword>
<dbReference type="PANTHER" id="PTHR11019:SF159">
    <property type="entry name" value="TRANSCRIPTIONAL REGULATOR-RELATED"/>
    <property type="match status" value="1"/>
</dbReference>
<keyword evidence="7" id="KW-1185">Reference proteome</keyword>
<keyword evidence="3" id="KW-0238">DNA-binding</keyword>
<dbReference type="SUPFAM" id="SSF51182">
    <property type="entry name" value="RmlC-like cupins"/>
    <property type="match status" value="1"/>
</dbReference>
<dbReference type="InterPro" id="IPR003313">
    <property type="entry name" value="AraC-bd"/>
</dbReference>
<keyword evidence="2" id="KW-0805">Transcription regulation</keyword>
<sequence length="259" mass="28934">MPTATPRKRLDFQHLTSPLIALDNHWPSGSSTGWHTHPRGQLLYAIHGVMKVETEAGSYVIPPSRALWMQPGLRHNVTMAGAVEMRTVYLDTTLMPELPAHSGVVHVSPLLRELLLATVHLPHAAPETDRAHCIRQLLVDELRSASTLPLHLPLPHHPVLQRLCQTLCDHPADPRSATAWARELGMSERSLHRLFTRETGLPFTRWRDQARLFAALTALAEGRKGLDAAFHCGFSSQSAFVAWFHRQTGDTPAAYYREG</sequence>
<evidence type="ECO:0000256" key="2">
    <source>
        <dbReference type="ARBA" id="ARBA00023015"/>
    </source>
</evidence>
<dbReference type="GO" id="GO:0043565">
    <property type="term" value="F:sequence-specific DNA binding"/>
    <property type="evidence" value="ECO:0007669"/>
    <property type="project" value="InterPro"/>
</dbReference>
<feature type="domain" description="HTH araC/xylS-type" evidence="5">
    <location>
        <begin position="161"/>
        <end position="258"/>
    </location>
</feature>
<evidence type="ECO:0000313" key="6">
    <source>
        <dbReference type="EMBL" id="NLR74361.1"/>
    </source>
</evidence>
<dbReference type="Gene3D" id="2.60.120.10">
    <property type="entry name" value="Jelly Rolls"/>
    <property type="match status" value="1"/>
</dbReference>
<dbReference type="InterPro" id="IPR009057">
    <property type="entry name" value="Homeodomain-like_sf"/>
</dbReference>
<dbReference type="Proteomes" id="UP000587991">
    <property type="component" value="Unassembled WGS sequence"/>
</dbReference>
<dbReference type="Pfam" id="PF12833">
    <property type="entry name" value="HTH_18"/>
    <property type="match status" value="1"/>
</dbReference>
<dbReference type="PANTHER" id="PTHR11019">
    <property type="entry name" value="HTH-TYPE TRANSCRIPTIONAL REGULATOR NIMR"/>
    <property type="match status" value="1"/>
</dbReference>
<dbReference type="CDD" id="cd06124">
    <property type="entry name" value="cupin_NimR-like_N"/>
    <property type="match status" value="1"/>
</dbReference>
<name>A0A847RX74_9NEIS</name>
<evidence type="ECO:0000256" key="1">
    <source>
        <dbReference type="ARBA" id="ARBA00022491"/>
    </source>
</evidence>
<organism evidence="6 7">
    <name type="scientific">Leeia aquatica</name>
    <dbReference type="NCBI Taxonomy" id="2725557"/>
    <lineage>
        <taxon>Bacteria</taxon>
        <taxon>Pseudomonadati</taxon>
        <taxon>Pseudomonadota</taxon>
        <taxon>Betaproteobacteria</taxon>
        <taxon>Neisseriales</taxon>
        <taxon>Leeiaceae</taxon>
        <taxon>Leeia</taxon>
    </lineage>
</organism>
<dbReference type="SUPFAM" id="SSF46689">
    <property type="entry name" value="Homeodomain-like"/>
    <property type="match status" value="1"/>
</dbReference>
<dbReference type="EMBL" id="JABAIM010000001">
    <property type="protein sequence ID" value="NLR74361.1"/>
    <property type="molecule type" value="Genomic_DNA"/>
</dbReference>
<keyword evidence="1" id="KW-0678">Repressor</keyword>
<evidence type="ECO:0000259" key="5">
    <source>
        <dbReference type="PROSITE" id="PS01124"/>
    </source>
</evidence>
<dbReference type="SMART" id="SM00342">
    <property type="entry name" value="HTH_ARAC"/>
    <property type="match status" value="1"/>
</dbReference>
<dbReference type="PROSITE" id="PS01124">
    <property type="entry name" value="HTH_ARAC_FAMILY_2"/>
    <property type="match status" value="1"/>
</dbReference>
<dbReference type="Pfam" id="PF02311">
    <property type="entry name" value="AraC_binding"/>
    <property type="match status" value="1"/>
</dbReference>
<dbReference type="AlphaFoldDB" id="A0A847RX74"/>
<dbReference type="GO" id="GO:0003700">
    <property type="term" value="F:DNA-binding transcription factor activity"/>
    <property type="evidence" value="ECO:0007669"/>
    <property type="project" value="InterPro"/>
</dbReference>
<accession>A0A847RX74</accession>
<protein>
    <submittedName>
        <fullName evidence="6">Helix-turn-helix transcriptional regulator</fullName>
    </submittedName>
</protein>